<dbReference type="OrthoDB" id="5798369at2759"/>
<proteinExistence type="predicted"/>
<protein>
    <recommendedName>
        <fullName evidence="4">PB1 domain-containing protein</fullName>
    </recommendedName>
</protein>
<evidence type="ECO:0000313" key="3">
    <source>
        <dbReference type="Proteomes" id="UP001152747"/>
    </source>
</evidence>
<dbReference type="Proteomes" id="UP001152747">
    <property type="component" value="Unassembled WGS sequence"/>
</dbReference>
<reference evidence="2" key="1">
    <citation type="submission" date="2022-11" db="EMBL/GenBank/DDBJ databases">
        <authorList>
            <person name="Kikuchi T."/>
        </authorList>
    </citation>
    <scope>NUCLEOTIDE SEQUENCE</scope>
    <source>
        <strain evidence="2">PS1010</strain>
    </source>
</reference>
<keyword evidence="3" id="KW-1185">Reference proteome</keyword>
<accession>A0A9P1IWL7</accession>
<comment type="caution">
    <text evidence="2">The sequence shown here is derived from an EMBL/GenBank/DDBJ whole genome shotgun (WGS) entry which is preliminary data.</text>
</comment>
<gene>
    <name evidence="2" type="ORF">CAMP_LOCUS14129</name>
</gene>
<evidence type="ECO:0000256" key="1">
    <source>
        <dbReference type="SAM" id="MobiDB-lite"/>
    </source>
</evidence>
<evidence type="ECO:0008006" key="4">
    <source>
        <dbReference type="Google" id="ProtNLM"/>
    </source>
</evidence>
<dbReference type="AlphaFoldDB" id="A0A9P1IWL7"/>
<evidence type="ECO:0000313" key="2">
    <source>
        <dbReference type="EMBL" id="CAI5451492.1"/>
    </source>
</evidence>
<name>A0A9P1IWL7_9PELO</name>
<sequence length="285" mass="32495">MSEVNWMNREKYLHEKVFDTLGRPLSRAASRQSKEPNSTSPFAMFSGRKVKWNHFGKKHSLRFSDYEMEYVDLYDALLKKIREIRPDFEGDLAFIDLYGRQVIVTSDKDIREAITQSKGKLKLHTTLRDGAVISAADMAEAARRPARSQSVPPERTYNTYPQRSPSSMDSAPATDYYRSRAMSPPPMSTTNSHSPKPIGEVVKTTYSHHGSLSGYSGYPGLKYPYSQSILYGMPPHNNMLWRFLANPFPFGHHQSRGTFIGPNKYHHFGGYQHAYNHWGGPGPVW</sequence>
<feature type="region of interest" description="Disordered" evidence="1">
    <location>
        <begin position="139"/>
        <end position="196"/>
    </location>
</feature>
<feature type="compositionally biased region" description="Polar residues" evidence="1">
    <location>
        <begin position="148"/>
        <end position="169"/>
    </location>
</feature>
<organism evidence="2 3">
    <name type="scientific">Caenorhabditis angaria</name>
    <dbReference type="NCBI Taxonomy" id="860376"/>
    <lineage>
        <taxon>Eukaryota</taxon>
        <taxon>Metazoa</taxon>
        <taxon>Ecdysozoa</taxon>
        <taxon>Nematoda</taxon>
        <taxon>Chromadorea</taxon>
        <taxon>Rhabditida</taxon>
        <taxon>Rhabditina</taxon>
        <taxon>Rhabditomorpha</taxon>
        <taxon>Rhabditoidea</taxon>
        <taxon>Rhabditidae</taxon>
        <taxon>Peloderinae</taxon>
        <taxon>Caenorhabditis</taxon>
    </lineage>
</organism>
<dbReference type="EMBL" id="CANHGI010000005">
    <property type="protein sequence ID" value="CAI5451492.1"/>
    <property type="molecule type" value="Genomic_DNA"/>
</dbReference>